<name>A0A085NP79_9BILA</name>
<sequence length="62" mass="7201">METGRRSVGPEKCQWQNEVWLAVGVFERELMLLVMMRHCTLAVRMPLARLGDYENDRGARPP</sequence>
<organism evidence="2">
    <name type="scientific">Trichuris suis</name>
    <name type="common">pig whipworm</name>
    <dbReference type="NCBI Taxonomy" id="68888"/>
    <lineage>
        <taxon>Eukaryota</taxon>
        <taxon>Metazoa</taxon>
        <taxon>Ecdysozoa</taxon>
        <taxon>Nematoda</taxon>
        <taxon>Enoplea</taxon>
        <taxon>Dorylaimia</taxon>
        <taxon>Trichinellida</taxon>
        <taxon>Trichuridae</taxon>
        <taxon>Trichuris</taxon>
    </lineage>
</organism>
<dbReference type="EMBL" id="KL363199">
    <property type="protein sequence ID" value="KFD55472.1"/>
    <property type="molecule type" value="Genomic_DNA"/>
</dbReference>
<proteinExistence type="predicted"/>
<dbReference type="Proteomes" id="UP000030764">
    <property type="component" value="Unassembled WGS sequence"/>
</dbReference>
<protein>
    <submittedName>
        <fullName evidence="2">Uncharacterized protein</fullName>
    </submittedName>
</protein>
<gene>
    <name evidence="1" type="ORF">M513_03524</name>
    <name evidence="2" type="ORF">M514_03524</name>
</gene>
<reference evidence="2 3" key="1">
    <citation type="journal article" date="2014" name="Nat. Genet.">
        <title>Genome and transcriptome of the porcine whipworm Trichuris suis.</title>
        <authorList>
            <person name="Jex A.R."/>
            <person name="Nejsum P."/>
            <person name="Schwarz E.M."/>
            <person name="Hu L."/>
            <person name="Young N.D."/>
            <person name="Hall R.S."/>
            <person name="Korhonen P.K."/>
            <person name="Liao S."/>
            <person name="Thamsborg S."/>
            <person name="Xia J."/>
            <person name="Xu P."/>
            <person name="Wang S."/>
            <person name="Scheerlinck J.P."/>
            <person name="Hofmann A."/>
            <person name="Sternberg P.W."/>
            <person name="Wang J."/>
            <person name="Gasser R.B."/>
        </authorList>
    </citation>
    <scope>NUCLEOTIDE SEQUENCE [LARGE SCALE GENOMIC DNA]</scope>
    <source>
        <strain evidence="2">DCEP-RM93F</strain>
        <strain evidence="1">DCEP-RM93M</strain>
    </source>
</reference>
<evidence type="ECO:0000313" key="3">
    <source>
        <dbReference type="Proteomes" id="UP000030764"/>
    </source>
</evidence>
<evidence type="ECO:0000313" key="1">
    <source>
        <dbReference type="EMBL" id="KFD55472.1"/>
    </source>
</evidence>
<accession>A0A085NP79</accession>
<dbReference type="Proteomes" id="UP000030758">
    <property type="component" value="Unassembled WGS sequence"/>
</dbReference>
<keyword evidence="3" id="KW-1185">Reference proteome</keyword>
<evidence type="ECO:0000313" key="2">
    <source>
        <dbReference type="EMBL" id="KFD71275.1"/>
    </source>
</evidence>
<dbReference type="AlphaFoldDB" id="A0A085NP79"/>
<dbReference type="EMBL" id="KL367483">
    <property type="protein sequence ID" value="KFD71275.1"/>
    <property type="molecule type" value="Genomic_DNA"/>
</dbReference>